<dbReference type="InterPro" id="IPR009056">
    <property type="entry name" value="Cyt_c-like_dom"/>
</dbReference>
<dbReference type="RefSeq" id="WP_344958132.1">
    <property type="nucleotide sequence ID" value="NZ_BAABCX010000003.1"/>
</dbReference>
<evidence type="ECO:0000256" key="1">
    <source>
        <dbReference type="ARBA" id="ARBA00022448"/>
    </source>
</evidence>
<dbReference type="EMBL" id="BAABCX010000003">
    <property type="protein sequence ID" value="GAA3542577.1"/>
    <property type="molecule type" value="Genomic_DNA"/>
</dbReference>
<keyword evidence="3 6" id="KW-0479">Metal-binding</keyword>
<comment type="caution">
    <text evidence="9">The sequence shown here is derived from an EMBL/GenBank/DDBJ whole genome shotgun (WGS) entry which is preliminary data.</text>
</comment>
<organism evidence="9 10">
    <name type="scientific">Zobellella aerophila</name>
    <dbReference type="NCBI Taxonomy" id="870480"/>
    <lineage>
        <taxon>Bacteria</taxon>
        <taxon>Pseudomonadati</taxon>
        <taxon>Pseudomonadota</taxon>
        <taxon>Gammaproteobacteria</taxon>
        <taxon>Aeromonadales</taxon>
        <taxon>Aeromonadaceae</taxon>
        <taxon>Zobellella</taxon>
    </lineage>
</organism>
<dbReference type="Pfam" id="PF00034">
    <property type="entry name" value="Cytochrom_C"/>
    <property type="match status" value="1"/>
</dbReference>
<feature type="chain" id="PRO_5045274215" evidence="7">
    <location>
        <begin position="23"/>
        <end position="128"/>
    </location>
</feature>
<evidence type="ECO:0000313" key="9">
    <source>
        <dbReference type="EMBL" id="GAA3542577.1"/>
    </source>
</evidence>
<dbReference type="SUPFAM" id="SSF46626">
    <property type="entry name" value="Cytochrome c"/>
    <property type="match status" value="1"/>
</dbReference>
<sequence>MQVPSWLAGLACLLLGLSPARAEPAGDPQRGEQIYSRCMGCHSLQVNRTGPRHCGLIGRRAGTVPGFDYSAAMRESGLVWDQDTLDAFLAAPMDRVPGTTMTYAGIADPQQRRELIAWLATAAGQCAE</sequence>
<protein>
    <submittedName>
        <fullName evidence="9">Cytochrome c</fullName>
    </submittedName>
</protein>
<proteinExistence type="predicted"/>
<keyword evidence="10" id="KW-1185">Reference proteome</keyword>
<evidence type="ECO:0000313" key="10">
    <source>
        <dbReference type="Proteomes" id="UP001500795"/>
    </source>
</evidence>
<keyword evidence="1" id="KW-0813">Transport</keyword>
<keyword evidence="7" id="KW-0732">Signal</keyword>
<keyword evidence="2 6" id="KW-0349">Heme</keyword>
<name>A0ABP6VXN8_9GAMM</name>
<keyword evidence="5 6" id="KW-0408">Iron</keyword>
<evidence type="ECO:0000256" key="7">
    <source>
        <dbReference type="SAM" id="SignalP"/>
    </source>
</evidence>
<reference evidence="10" key="1">
    <citation type="journal article" date="2019" name="Int. J. Syst. Evol. Microbiol.">
        <title>The Global Catalogue of Microorganisms (GCM) 10K type strain sequencing project: providing services to taxonomists for standard genome sequencing and annotation.</title>
        <authorList>
            <consortium name="The Broad Institute Genomics Platform"/>
            <consortium name="The Broad Institute Genome Sequencing Center for Infectious Disease"/>
            <person name="Wu L."/>
            <person name="Ma J."/>
        </authorList>
    </citation>
    <scope>NUCLEOTIDE SEQUENCE [LARGE SCALE GENOMIC DNA]</scope>
    <source>
        <strain evidence="10">JCM 17110</strain>
    </source>
</reference>
<accession>A0ABP6VXN8</accession>
<evidence type="ECO:0000256" key="6">
    <source>
        <dbReference type="PROSITE-ProRule" id="PRU00433"/>
    </source>
</evidence>
<evidence type="ECO:0000256" key="5">
    <source>
        <dbReference type="ARBA" id="ARBA00023004"/>
    </source>
</evidence>
<gene>
    <name evidence="9" type="ORF">GCM10022394_23130</name>
</gene>
<dbReference type="Proteomes" id="UP001500795">
    <property type="component" value="Unassembled WGS sequence"/>
</dbReference>
<dbReference type="PANTHER" id="PTHR11961">
    <property type="entry name" value="CYTOCHROME C"/>
    <property type="match status" value="1"/>
</dbReference>
<dbReference type="Gene3D" id="1.10.760.10">
    <property type="entry name" value="Cytochrome c-like domain"/>
    <property type="match status" value="1"/>
</dbReference>
<keyword evidence="4" id="KW-0249">Electron transport</keyword>
<evidence type="ECO:0000256" key="3">
    <source>
        <dbReference type="ARBA" id="ARBA00022723"/>
    </source>
</evidence>
<dbReference type="PRINTS" id="PR00604">
    <property type="entry name" value="CYTCHRMECIAB"/>
</dbReference>
<dbReference type="InterPro" id="IPR036909">
    <property type="entry name" value="Cyt_c-like_dom_sf"/>
</dbReference>
<feature type="domain" description="Cytochrome c" evidence="8">
    <location>
        <begin position="26"/>
        <end position="123"/>
    </location>
</feature>
<evidence type="ECO:0000256" key="4">
    <source>
        <dbReference type="ARBA" id="ARBA00022982"/>
    </source>
</evidence>
<dbReference type="InterPro" id="IPR002327">
    <property type="entry name" value="Cyt_c_1A/1B"/>
</dbReference>
<evidence type="ECO:0000256" key="2">
    <source>
        <dbReference type="ARBA" id="ARBA00022617"/>
    </source>
</evidence>
<dbReference type="PROSITE" id="PS51007">
    <property type="entry name" value="CYTC"/>
    <property type="match status" value="1"/>
</dbReference>
<feature type="signal peptide" evidence="7">
    <location>
        <begin position="1"/>
        <end position="22"/>
    </location>
</feature>
<evidence type="ECO:0000259" key="8">
    <source>
        <dbReference type="PROSITE" id="PS51007"/>
    </source>
</evidence>